<keyword evidence="5" id="KW-1003">Cell membrane</keyword>
<feature type="transmembrane region" description="Helical" evidence="13">
    <location>
        <begin position="268"/>
        <end position="288"/>
    </location>
</feature>
<dbReference type="Pfam" id="PF01544">
    <property type="entry name" value="CorA"/>
    <property type="match status" value="1"/>
</dbReference>
<evidence type="ECO:0000256" key="6">
    <source>
        <dbReference type="ARBA" id="ARBA00022519"/>
    </source>
</evidence>
<evidence type="ECO:0000313" key="14">
    <source>
        <dbReference type="EMBL" id="PTE13912.1"/>
    </source>
</evidence>
<evidence type="ECO:0000256" key="3">
    <source>
        <dbReference type="ARBA" id="ARBA00019439"/>
    </source>
</evidence>
<dbReference type="RefSeq" id="WP_107673656.1">
    <property type="nucleotide sequence ID" value="NZ_PZKE01000010.1"/>
</dbReference>
<dbReference type="PANTHER" id="PTHR47685">
    <property type="entry name" value="MAGNESIUM TRANSPORT PROTEIN CORA"/>
    <property type="match status" value="1"/>
</dbReference>
<dbReference type="SUPFAM" id="SSF144083">
    <property type="entry name" value="Magnesium transport protein CorA, transmembrane region"/>
    <property type="match status" value="1"/>
</dbReference>
<dbReference type="Gene3D" id="3.30.460.20">
    <property type="entry name" value="CorA soluble domain-like"/>
    <property type="match status" value="1"/>
</dbReference>
<dbReference type="InterPro" id="IPR045861">
    <property type="entry name" value="CorA_cytoplasmic_dom"/>
</dbReference>
<keyword evidence="10" id="KW-0406">Ion transport</keyword>
<dbReference type="InterPro" id="IPR002523">
    <property type="entry name" value="MgTranspt_CorA/ZnTranspt_ZntB"/>
</dbReference>
<keyword evidence="15" id="KW-1185">Reference proteome</keyword>
<proteinExistence type="inferred from homology"/>
<dbReference type="AlphaFoldDB" id="A0A2T4J7N9"/>
<keyword evidence="6" id="KW-0997">Cell inner membrane</keyword>
<evidence type="ECO:0000256" key="12">
    <source>
        <dbReference type="ARBA" id="ARBA00034269"/>
    </source>
</evidence>
<reference evidence="14 15" key="1">
    <citation type="submission" date="2018-03" db="EMBL/GenBank/DDBJ databases">
        <title>Rhodobacter blasticus.</title>
        <authorList>
            <person name="Meyer T.E."/>
            <person name="Miller S."/>
            <person name="Lodha T."/>
            <person name="Gandham S."/>
            <person name="Chintalapati S."/>
            <person name="Chintalapati V.R."/>
        </authorList>
    </citation>
    <scope>NUCLEOTIDE SEQUENCE [LARGE SCALE GENOMIC DNA]</scope>
    <source>
        <strain evidence="14 15">DSM 2131</strain>
    </source>
</reference>
<dbReference type="EMBL" id="PZKE01000010">
    <property type="protein sequence ID" value="PTE13912.1"/>
    <property type="molecule type" value="Genomic_DNA"/>
</dbReference>
<keyword evidence="11 13" id="KW-0472">Membrane</keyword>
<evidence type="ECO:0000256" key="4">
    <source>
        <dbReference type="ARBA" id="ARBA00022448"/>
    </source>
</evidence>
<keyword evidence="4" id="KW-0813">Transport</keyword>
<evidence type="ECO:0000256" key="13">
    <source>
        <dbReference type="SAM" id="Phobius"/>
    </source>
</evidence>
<dbReference type="FunFam" id="1.20.58.340:FF:000001">
    <property type="entry name" value="Magnesium transport protein CorA"/>
    <property type="match status" value="1"/>
</dbReference>
<evidence type="ECO:0000313" key="15">
    <source>
        <dbReference type="Proteomes" id="UP000241362"/>
    </source>
</evidence>
<feature type="transmembrane region" description="Helical" evidence="13">
    <location>
        <begin position="300"/>
        <end position="320"/>
    </location>
</feature>
<keyword evidence="7 13" id="KW-0812">Transmembrane</keyword>
<comment type="similarity">
    <text evidence="2">Belongs to the CorA metal ion transporter (MIT) (TC 1.A.35) family.</text>
</comment>
<comment type="caution">
    <text evidence="14">The sequence shown here is derived from an EMBL/GenBank/DDBJ whole genome shotgun (WGS) entry which is preliminary data.</text>
</comment>
<evidence type="ECO:0000256" key="11">
    <source>
        <dbReference type="ARBA" id="ARBA00023136"/>
    </source>
</evidence>
<evidence type="ECO:0000256" key="8">
    <source>
        <dbReference type="ARBA" id="ARBA00022842"/>
    </source>
</evidence>
<evidence type="ECO:0000256" key="1">
    <source>
        <dbReference type="ARBA" id="ARBA00004429"/>
    </source>
</evidence>
<dbReference type="Proteomes" id="UP000241362">
    <property type="component" value="Unassembled WGS sequence"/>
</dbReference>
<gene>
    <name evidence="14" type="ORF">C5F44_11350</name>
</gene>
<keyword evidence="9 13" id="KW-1133">Transmembrane helix</keyword>
<evidence type="ECO:0000256" key="2">
    <source>
        <dbReference type="ARBA" id="ARBA00009765"/>
    </source>
</evidence>
<dbReference type="GO" id="GO:0015099">
    <property type="term" value="F:nickel cation transmembrane transporter activity"/>
    <property type="evidence" value="ECO:0007669"/>
    <property type="project" value="TreeGrafter"/>
</dbReference>
<evidence type="ECO:0000256" key="7">
    <source>
        <dbReference type="ARBA" id="ARBA00022692"/>
    </source>
</evidence>
<evidence type="ECO:0000256" key="9">
    <source>
        <dbReference type="ARBA" id="ARBA00022989"/>
    </source>
</evidence>
<keyword evidence="8" id="KW-0460">Magnesium</keyword>
<dbReference type="SUPFAM" id="SSF143865">
    <property type="entry name" value="CorA soluble domain-like"/>
    <property type="match status" value="1"/>
</dbReference>
<dbReference type="GO" id="GO:0015087">
    <property type="term" value="F:cobalt ion transmembrane transporter activity"/>
    <property type="evidence" value="ECO:0007669"/>
    <property type="project" value="TreeGrafter"/>
</dbReference>
<protein>
    <recommendedName>
        <fullName evidence="3">Magnesium transport protein CorA</fullName>
    </recommendedName>
</protein>
<sequence length="326" mass="36336">MITAYRARDNRLERIDPEDGGLLDAVWIDLEAPTPAEEDAVEAALGLDIPTREDMQEIEVSSRLYDERGALFLTAQVVAMPVGKDPETGPVTFVLTRERLVTVRYHAPRSMAYFAERVVAQPLGCTNGQSTMLALLETLVDRLADILEGEMRKLDALTRAIFEAHRPKGRAQTLAVIMQRIGRAEDLNGKVSESLATIQRMLGFLSVPSGGAAALSALKGIDKTRLKVLMRDVKSLQETAGTQERKILFQLDATLGVINIQQSDIIKIFSVVAFVFLPPTLIASIYGMNFEHMPEVKWEWGYPMALVAMVLSALVPWLIFRWKKWL</sequence>
<dbReference type="Gene3D" id="1.20.58.340">
    <property type="entry name" value="Magnesium transport protein CorA, transmembrane region"/>
    <property type="match status" value="1"/>
</dbReference>
<dbReference type="InterPro" id="IPR045863">
    <property type="entry name" value="CorA_TM1_TM2"/>
</dbReference>
<comment type="catalytic activity">
    <reaction evidence="12">
        <text>Mg(2+)(in) = Mg(2+)(out)</text>
        <dbReference type="Rhea" id="RHEA:29827"/>
        <dbReference type="ChEBI" id="CHEBI:18420"/>
    </reaction>
</comment>
<evidence type="ECO:0000256" key="5">
    <source>
        <dbReference type="ARBA" id="ARBA00022475"/>
    </source>
</evidence>
<organism evidence="14 15">
    <name type="scientific">Fuscovulum blasticum DSM 2131</name>
    <dbReference type="NCBI Taxonomy" id="1188250"/>
    <lineage>
        <taxon>Bacteria</taxon>
        <taxon>Pseudomonadati</taxon>
        <taxon>Pseudomonadota</taxon>
        <taxon>Alphaproteobacteria</taxon>
        <taxon>Rhodobacterales</taxon>
        <taxon>Paracoccaceae</taxon>
        <taxon>Pseudogemmobacter</taxon>
    </lineage>
</organism>
<dbReference type="CDD" id="cd12837">
    <property type="entry name" value="EcCorA-like_u1"/>
    <property type="match status" value="1"/>
</dbReference>
<dbReference type="GO" id="GO:0005886">
    <property type="term" value="C:plasma membrane"/>
    <property type="evidence" value="ECO:0007669"/>
    <property type="project" value="UniProtKB-SubCell"/>
</dbReference>
<evidence type="ECO:0000256" key="10">
    <source>
        <dbReference type="ARBA" id="ARBA00023065"/>
    </source>
</evidence>
<accession>A0A2T4J7N9</accession>
<comment type="subcellular location">
    <subcellularLocation>
        <location evidence="1">Cell inner membrane</location>
        <topology evidence="1">Multi-pass membrane protein</topology>
    </subcellularLocation>
</comment>
<dbReference type="InterPro" id="IPR050829">
    <property type="entry name" value="CorA_MIT"/>
</dbReference>
<dbReference type="PANTHER" id="PTHR47685:SF1">
    <property type="entry name" value="MAGNESIUM TRANSPORT PROTEIN CORA"/>
    <property type="match status" value="1"/>
</dbReference>
<dbReference type="GO" id="GO:0015095">
    <property type="term" value="F:magnesium ion transmembrane transporter activity"/>
    <property type="evidence" value="ECO:0007669"/>
    <property type="project" value="TreeGrafter"/>
</dbReference>
<name>A0A2T4J7N9_FUSBL</name>